<comment type="caution">
    <text evidence="11">The sequence shown here is derived from an EMBL/GenBank/DDBJ whole genome shotgun (WGS) entry which is preliminary data.</text>
</comment>
<evidence type="ECO:0000256" key="8">
    <source>
        <dbReference type="ARBA" id="ARBA00022989"/>
    </source>
</evidence>
<dbReference type="EMBL" id="MHLZ01000002">
    <property type="protein sequence ID" value="OGZ20358.1"/>
    <property type="molecule type" value="Genomic_DNA"/>
</dbReference>
<name>A0A1G2E5J0_9BACT</name>
<dbReference type="AlphaFoldDB" id="A0A1G2E5J0"/>
<dbReference type="GO" id="GO:0006508">
    <property type="term" value="P:proteolysis"/>
    <property type="evidence" value="ECO:0007669"/>
    <property type="project" value="UniProtKB-KW"/>
</dbReference>
<keyword evidence="5" id="KW-0645">Protease</keyword>
<sequence length="250" mass="28041">MNYSIPIIFGIAPSFIWLLFYLRKDHHPEPNKMVLKIFFYGMLATIPVLFLEIAVAGALENLTLSPLIKTIIYWFFGIAFIEETFKYLVIRYKVLNHPDFDEPVDVMIYMIISALGFAALENILALLSMGKSIAGTAAISSLRFLGATFLHTLCSGVVGYFLAISLCEAKKKKRTFIFGLLIAVALHGLFNIFIIGNGESWTIIKNSFAITDPQLFIITFVPLLLILTGLAIFVLRGFKKLKKMKSVCKV</sequence>
<dbReference type="Pfam" id="PF13367">
    <property type="entry name" value="PrsW-protease"/>
    <property type="match status" value="1"/>
</dbReference>
<dbReference type="PANTHER" id="PTHR36844:SF1">
    <property type="entry name" value="PROTEASE PRSW"/>
    <property type="match status" value="1"/>
</dbReference>
<proteinExistence type="inferred from homology"/>
<comment type="subcellular location">
    <subcellularLocation>
        <location evidence="1">Cell membrane</location>
        <topology evidence="1">Multi-pass membrane protein</topology>
    </subcellularLocation>
</comment>
<evidence type="ECO:0000313" key="11">
    <source>
        <dbReference type="EMBL" id="OGZ20358.1"/>
    </source>
</evidence>
<evidence type="ECO:0000256" key="5">
    <source>
        <dbReference type="ARBA" id="ARBA00022670"/>
    </source>
</evidence>
<dbReference type="InterPro" id="IPR026898">
    <property type="entry name" value="PrsW"/>
</dbReference>
<feature type="transmembrane region" description="Helical" evidence="10">
    <location>
        <begin position="71"/>
        <end position="94"/>
    </location>
</feature>
<evidence type="ECO:0000256" key="10">
    <source>
        <dbReference type="SAM" id="Phobius"/>
    </source>
</evidence>
<keyword evidence="9 10" id="KW-0472">Membrane</keyword>
<dbReference type="InterPro" id="IPR023596">
    <property type="entry name" value="Peptidase_PrsW_arch/bac"/>
</dbReference>
<feature type="transmembrane region" description="Helical" evidence="10">
    <location>
        <begin position="175"/>
        <end position="195"/>
    </location>
</feature>
<dbReference type="GO" id="GO:0005886">
    <property type="term" value="C:plasma membrane"/>
    <property type="evidence" value="ECO:0007669"/>
    <property type="project" value="UniProtKB-SubCell"/>
</dbReference>
<keyword evidence="6 10" id="KW-0812">Transmembrane</keyword>
<evidence type="ECO:0000256" key="7">
    <source>
        <dbReference type="ARBA" id="ARBA00022801"/>
    </source>
</evidence>
<organism evidence="11 12">
    <name type="scientific">Candidatus Nealsonbacteria bacterium RIFCSPHIGHO2_01_FULL_38_55</name>
    <dbReference type="NCBI Taxonomy" id="1801664"/>
    <lineage>
        <taxon>Bacteria</taxon>
        <taxon>Candidatus Nealsoniibacteriota</taxon>
    </lineage>
</organism>
<comment type="similarity">
    <text evidence="2">Belongs to the protease PrsW family.</text>
</comment>
<keyword evidence="7" id="KW-0378">Hydrolase</keyword>
<evidence type="ECO:0000313" key="12">
    <source>
        <dbReference type="Proteomes" id="UP000177360"/>
    </source>
</evidence>
<accession>A0A1G2E5J0</accession>
<evidence type="ECO:0000256" key="6">
    <source>
        <dbReference type="ARBA" id="ARBA00022692"/>
    </source>
</evidence>
<evidence type="ECO:0000256" key="1">
    <source>
        <dbReference type="ARBA" id="ARBA00004651"/>
    </source>
</evidence>
<evidence type="ECO:0000256" key="4">
    <source>
        <dbReference type="ARBA" id="ARBA00022475"/>
    </source>
</evidence>
<feature type="transmembrane region" description="Helical" evidence="10">
    <location>
        <begin position="6"/>
        <end position="22"/>
    </location>
</feature>
<feature type="transmembrane region" description="Helical" evidence="10">
    <location>
        <begin position="142"/>
        <end position="163"/>
    </location>
</feature>
<evidence type="ECO:0000256" key="3">
    <source>
        <dbReference type="ARBA" id="ARBA00018997"/>
    </source>
</evidence>
<keyword evidence="4" id="KW-1003">Cell membrane</keyword>
<feature type="transmembrane region" description="Helical" evidence="10">
    <location>
        <begin position="34"/>
        <end position="59"/>
    </location>
</feature>
<evidence type="ECO:0000256" key="9">
    <source>
        <dbReference type="ARBA" id="ARBA00023136"/>
    </source>
</evidence>
<keyword evidence="8 10" id="KW-1133">Transmembrane helix</keyword>
<dbReference type="Proteomes" id="UP000177360">
    <property type="component" value="Unassembled WGS sequence"/>
</dbReference>
<feature type="transmembrane region" description="Helical" evidence="10">
    <location>
        <begin position="106"/>
        <end position="130"/>
    </location>
</feature>
<dbReference type="PANTHER" id="PTHR36844">
    <property type="entry name" value="PROTEASE PRSW"/>
    <property type="match status" value="1"/>
</dbReference>
<protein>
    <recommendedName>
        <fullName evidence="3">Protease PrsW</fullName>
    </recommendedName>
</protein>
<reference evidence="11 12" key="1">
    <citation type="journal article" date="2016" name="Nat. Commun.">
        <title>Thousands of microbial genomes shed light on interconnected biogeochemical processes in an aquifer system.</title>
        <authorList>
            <person name="Anantharaman K."/>
            <person name="Brown C.T."/>
            <person name="Hug L.A."/>
            <person name="Sharon I."/>
            <person name="Castelle C.J."/>
            <person name="Probst A.J."/>
            <person name="Thomas B.C."/>
            <person name="Singh A."/>
            <person name="Wilkins M.J."/>
            <person name="Karaoz U."/>
            <person name="Brodie E.L."/>
            <person name="Williams K.H."/>
            <person name="Hubbard S.S."/>
            <person name="Banfield J.F."/>
        </authorList>
    </citation>
    <scope>NUCLEOTIDE SEQUENCE [LARGE SCALE GENOMIC DNA]</scope>
</reference>
<dbReference type="PIRSF" id="PIRSF016933">
    <property type="entry name" value="PrsW"/>
    <property type="match status" value="1"/>
</dbReference>
<dbReference type="GO" id="GO:0008233">
    <property type="term" value="F:peptidase activity"/>
    <property type="evidence" value="ECO:0007669"/>
    <property type="project" value="UniProtKB-KW"/>
</dbReference>
<evidence type="ECO:0000256" key="2">
    <source>
        <dbReference type="ARBA" id="ARBA00009165"/>
    </source>
</evidence>
<feature type="transmembrane region" description="Helical" evidence="10">
    <location>
        <begin position="215"/>
        <end position="235"/>
    </location>
</feature>
<gene>
    <name evidence="11" type="ORF">A2626_00905</name>
</gene>